<keyword evidence="4 5" id="KW-0460">Magnesium</keyword>
<dbReference type="Gene3D" id="3.40.50.1000">
    <property type="entry name" value="HAD superfamily/HAD-like"/>
    <property type="match status" value="2"/>
</dbReference>
<dbReference type="InterPro" id="IPR006357">
    <property type="entry name" value="HAD-SF_hydro_IIA"/>
</dbReference>
<proteinExistence type="inferred from homology"/>
<evidence type="ECO:0000313" key="10">
    <source>
        <dbReference type="Proteomes" id="UP000051586"/>
    </source>
</evidence>
<dbReference type="GO" id="GO:0046872">
    <property type="term" value="F:metal ion binding"/>
    <property type="evidence" value="ECO:0007669"/>
    <property type="project" value="UniProtKB-KW"/>
</dbReference>
<evidence type="ECO:0000256" key="1">
    <source>
        <dbReference type="ARBA" id="ARBA00006696"/>
    </source>
</evidence>
<dbReference type="SFLD" id="SFLDS00003">
    <property type="entry name" value="Haloacid_Dehalogenase"/>
    <property type="match status" value="1"/>
</dbReference>
<dbReference type="SUPFAM" id="SSF56784">
    <property type="entry name" value="HAD-like"/>
    <property type="match status" value="1"/>
</dbReference>
<feature type="binding site" evidence="8">
    <location>
        <position position="10"/>
    </location>
    <ligand>
        <name>Mg(2+)</name>
        <dbReference type="ChEBI" id="CHEBI:18420"/>
    </ligand>
</feature>
<keyword evidence="2 5" id="KW-0479">Metal-binding</keyword>
<sequence>MKHYHGYMIDLDGTIYQGTRRIPAAKRFVERLQAAQQPFLFLTNNTTRQPAAVVANLAQNHDIHVTTANIYTAAQATVSYLQADADQHQRARTAYVIGEPALKSLLVQGGFDIYAEKPTYVVVALDYDFSYQKATRAVLAIQAGAHFVGTNADTLIPSEQGLLPSAGSLIDLIRYATQVQPVIVGKPNGLIVRNALAKLGISAKEALMVGDNYETDIRAGMAAGVDTLLVYSGVSKPADIKQKEQQPTHEIKSFDDWTI</sequence>
<dbReference type="RefSeq" id="WP_009166588.1">
    <property type="nucleotide sequence ID" value="NZ_AYZI01000004.1"/>
</dbReference>
<evidence type="ECO:0000313" key="9">
    <source>
        <dbReference type="EMBL" id="KRM91625.1"/>
    </source>
</evidence>
<dbReference type="InterPro" id="IPR006354">
    <property type="entry name" value="HAD-SF_hydro_IIA_hyp1"/>
</dbReference>
<protein>
    <recommendedName>
        <fullName evidence="5">Acid sugar phosphatase</fullName>
        <ecNumber evidence="5">3.1.3.-</ecNumber>
    </recommendedName>
</protein>
<dbReference type="STRING" id="1423745.GCA_001311215_01813"/>
<dbReference type="PANTHER" id="PTHR19288">
    <property type="entry name" value="4-NITROPHENYLPHOSPHATASE-RELATED"/>
    <property type="match status" value="1"/>
</dbReference>
<dbReference type="AlphaFoldDB" id="A0A0R2CTX2"/>
<dbReference type="Pfam" id="PF13344">
    <property type="entry name" value="Hydrolase_6"/>
    <property type="match status" value="1"/>
</dbReference>
<feature type="binding site" evidence="8">
    <location>
        <position position="211"/>
    </location>
    <ligand>
        <name>Mg(2+)</name>
        <dbReference type="ChEBI" id="CHEBI:18420"/>
    </ligand>
</feature>
<evidence type="ECO:0000256" key="2">
    <source>
        <dbReference type="ARBA" id="ARBA00022723"/>
    </source>
</evidence>
<comment type="cofactor">
    <cofactor evidence="8">
        <name>Mg(2+)</name>
        <dbReference type="ChEBI" id="CHEBI:18420"/>
    </cofactor>
    <text evidence="8">Divalent metal ions. Mg(2+) is the most effective.</text>
</comment>
<reference evidence="9 10" key="1">
    <citation type="journal article" date="2015" name="Genome Announc.">
        <title>Expanding the biotechnology potential of lactobacilli through comparative genomics of 213 strains and associated genera.</title>
        <authorList>
            <person name="Sun Z."/>
            <person name="Harris H.M."/>
            <person name="McCann A."/>
            <person name="Guo C."/>
            <person name="Argimon S."/>
            <person name="Zhang W."/>
            <person name="Yang X."/>
            <person name="Jeffery I.B."/>
            <person name="Cooney J.C."/>
            <person name="Kagawa T.F."/>
            <person name="Liu W."/>
            <person name="Song Y."/>
            <person name="Salvetti E."/>
            <person name="Wrobel A."/>
            <person name="Rasinkangas P."/>
            <person name="Parkhill J."/>
            <person name="Rea M.C."/>
            <person name="O'Sullivan O."/>
            <person name="Ritari J."/>
            <person name="Douillard F.P."/>
            <person name="Paul Ross R."/>
            <person name="Yang R."/>
            <person name="Briner A.E."/>
            <person name="Felis G.E."/>
            <person name="de Vos W.M."/>
            <person name="Barrangou R."/>
            <person name="Klaenhammer T.R."/>
            <person name="Caufield P.W."/>
            <person name="Cui Y."/>
            <person name="Zhang H."/>
            <person name="O'Toole P.W."/>
        </authorList>
    </citation>
    <scope>NUCLEOTIDE SEQUENCE [LARGE SCALE GENOMIC DNA]</scope>
    <source>
        <strain evidence="9 10">DSM 22689</strain>
    </source>
</reference>
<evidence type="ECO:0000256" key="3">
    <source>
        <dbReference type="ARBA" id="ARBA00022801"/>
    </source>
</evidence>
<evidence type="ECO:0000256" key="5">
    <source>
        <dbReference type="PIRNR" id="PIRNR000915"/>
    </source>
</evidence>
<dbReference type="GO" id="GO:0016791">
    <property type="term" value="F:phosphatase activity"/>
    <property type="evidence" value="ECO:0007669"/>
    <property type="project" value="TreeGrafter"/>
</dbReference>
<feature type="active site" description="Nucleophile" evidence="6">
    <location>
        <position position="10"/>
    </location>
</feature>
<comment type="caution">
    <text evidence="9">The sequence shown here is derived from an EMBL/GenBank/DDBJ whole genome shotgun (WGS) entry which is preliminary data.</text>
</comment>
<keyword evidence="3" id="KW-0378">Hydrolase</keyword>
<dbReference type="NCBIfam" id="TIGR01457">
    <property type="entry name" value="HAD-SF-IIA-hyp2"/>
    <property type="match status" value="1"/>
</dbReference>
<gene>
    <name evidence="9" type="ORF">FC87_GL000759</name>
</gene>
<dbReference type="SFLD" id="SFLDG01139">
    <property type="entry name" value="C2.A:_Pyridoxal_Phosphate_Phos"/>
    <property type="match status" value="1"/>
</dbReference>
<comment type="similarity">
    <text evidence="1 5">Belongs to the HAD-like hydrolase superfamily. NagD family.</text>
</comment>
<dbReference type="PANTHER" id="PTHR19288:SF46">
    <property type="entry name" value="HALOACID DEHALOGENASE-LIKE HYDROLASE DOMAIN-CONTAINING PROTEIN 2"/>
    <property type="match status" value="1"/>
</dbReference>
<dbReference type="Pfam" id="PF13242">
    <property type="entry name" value="Hydrolase_like"/>
    <property type="match status" value="1"/>
</dbReference>
<dbReference type="GO" id="GO:0005737">
    <property type="term" value="C:cytoplasm"/>
    <property type="evidence" value="ECO:0007669"/>
    <property type="project" value="TreeGrafter"/>
</dbReference>
<dbReference type="InterPro" id="IPR036412">
    <property type="entry name" value="HAD-like_sf"/>
</dbReference>
<accession>A0A0R2CTX2</accession>
<evidence type="ECO:0000256" key="6">
    <source>
        <dbReference type="PIRSR" id="PIRSR000915-1"/>
    </source>
</evidence>
<feature type="binding site" evidence="8">
    <location>
        <position position="12"/>
    </location>
    <ligand>
        <name>Mg(2+)</name>
        <dbReference type="ChEBI" id="CHEBI:18420"/>
    </ligand>
</feature>
<dbReference type="PIRSF" id="PIRSF000915">
    <property type="entry name" value="PGP-type_phosphatase"/>
    <property type="match status" value="1"/>
</dbReference>
<evidence type="ECO:0000256" key="4">
    <source>
        <dbReference type="ARBA" id="ARBA00022842"/>
    </source>
</evidence>
<dbReference type="NCBIfam" id="TIGR01460">
    <property type="entry name" value="HAD-SF-IIA"/>
    <property type="match status" value="1"/>
</dbReference>
<dbReference type="CDD" id="cd07530">
    <property type="entry name" value="HAD_Pase_UmpH-like"/>
    <property type="match status" value="1"/>
</dbReference>
<dbReference type="EC" id="3.1.3.-" evidence="5"/>
<evidence type="ECO:0000256" key="8">
    <source>
        <dbReference type="PIRSR" id="PIRSR000915-3"/>
    </source>
</evidence>
<dbReference type="EMBL" id="AYZI01000004">
    <property type="protein sequence ID" value="KRM91625.1"/>
    <property type="molecule type" value="Genomic_DNA"/>
</dbReference>
<dbReference type="InterPro" id="IPR023214">
    <property type="entry name" value="HAD_sf"/>
</dbReference>
<feature type="active site" description="Proton donor" evidence="6">
    <location>
        <position position="12"/>
    </location>
</feature>
<comment type="function">
    <text evidence="5">Catalyzes the dephosphorylation of 2-6 carbon acid sugars in vitro.</text>
</comment>
<feature type="binding site" evidence="7">
    <location>
        <position position="186"/>
    </location>
    <ligand>
        <name>substrate</name>
    </ligand>
</feature>
<organism evidence="9 10">
    <name type="scientific">Fructilactobacillus florum DSM 22689 = JCM 16035</name>
    <dbReference type="NCBI Taxonomy" id="1423745"/>
    <lineage>
        <taxon>Bacteria</taxon>
        <taxon>Bacillati</taxon>
        <taxon>Bacillota</taxon>
        <taxon>Bacilli</taxon>
        <taxon>Lactobacillales</taxon>
        <taxon>Lactobacillaceae</taxon>
        <taxon>Fructilactobacillus</taxon>
    </lineage>
</organism>
<evidence type="ECO:0000256" key="7">
    <source>
        <dbReference type="PIRSR" id="PIRSR000915-2"/>
    </source>
</evidence>
<dbReference type="Proteomes" id="UP000051586">
    <property type="component" value="Unassembled WGS sequence"/>
</dbReference>
<dbReference type="PATRIC" id="fig|1423745.4.peg.808"/>
<name>A0A0R2CTX2_9LACO</name>